<proteinExistence type="predicted"/>
<feature type="non-terminal residue" evidence="1">
    <location>
        <position position="102"/>
    </location>
</feature>
<comment type="caution">
    <text evidence="1">The sequence shown here is derived from an EMBL/GenBank/DDBJ whole genome shotgun (WGS) entry which is preliminary data.</text>
</comment>
<dbReference type="Gene3D" id="3.10.129.10">
    <property type="entry name" value="Hotdog Thioesterase"/>
    <property type="match status" value="1"/>
</dbReference>
<sequence>MSKKPSARLAAAGFKGWDGTDPFEDHAGPYFFRKTDAGEVICAFEAGPQHCNGGGFLHGGSLMTFADFSLFAIGSDILHGPAVTVSFNAEFTASTGPGEVIL</sequence>
<protein>
    <submittedName>
        <fullName evidence="1">PaaI family thioesterase</fullName>
    </submittedName>
</protein>
<dbReference type="AlphaFoldDB" id="A0A329NYT4"/>
<accession>A0A329NYT4</accession>
<dbReference type="SUPFAM" id="SSF54637">
    <property type="entry name" value="Thioesterase/thiol ester dehydrase-isomerase"/>
    <property type="match status" value="1"/>
</dbReference>
<evidence type="ECO:0000313" key="2">
    <source>
        <dbReference type="Proteomes" id="UP000251923"/>
    </source>
</evidence>
<dbReference type="EMBL" id="QMHM01000121">
    <property type="protein sequence ID" value="RAV74364.1"/>
    <property type="molecule type" value="Genomic_DNA"/>
</dbReference>
<gene>
    <name evidence="1" type="ORF">DBT54_10340</name>
</gene>
<name>A0A329NYT4_9LACT</name>
<organism evidence="1 2">
    <name type="scientific">Aerococcus urinae</name>
    <dbReference type="NCBI Taxonomy" id="1376"/>
    <lineage>
        <taxon>Bacteria</taxon>
        <taxon>Bacillati</taxon>
        <taxon>Bacillota</taxon>
        <taxon>Bacilli</taxon>
        <taxon>Lactobacillales</taxon>
        <taxon>Aerococcaceae</taxon>
        <taxon>Aerococcus</taxon>
    </lineage>
</organism>
<dbReference type="CDD" id="cd03443">
    <property type="entry name" value="PaaI_thioesterase"/>
    <property type="match status" value="1"/>
</dbReference>
<dbReference type="InterPro" id="IPR029069">
    <property type="entry name" value="HotDog_dom_sf"/>
</dbReference>
<reference evidence="1 2" key="1">
    <citation type="submission" date="2018-04" db="EMBL/GenBank/DDBJ databases">
        <title>Aerococcus urinae genomes.</title>
        <authorList>
            <person name="Hilt E."/>
            <person name="Gilbert N.M."/>
            <person name="Thomas-White K."/>
            <person name="Putonti C."/>
            <person name="Lewis A.L."/>
            <person name="Visck K.L."/>
            <person name="Wolfe A.J."/>
        </authorList>
    </citation>
    <scope>NUCLEOTIDE SEQUENCE [LARGE SCALE GENOMIC DNA]</scope>
    <source>
        <strain evidence="1 2">UMB7480</strain>
    </source>
</reference>
<dbReference type="Proteomes" id="UP000251923">
    <property type="component" value="Unassembled WGS sequence"/>
</dbReference>
<evidence type="ECO:0000313" key="1">
    <source>
        <dbReference type="EMBL" id="RAV74364.1"/>
    </source>
</evidence>